<protein>
    <submittedName>
        <fullName evidence="8">Protein kinase family protein</fullName>
    </submittedName>
</protein>
<feature type="transmembrane region" description="Helical" evidence="6">
    <location>
        <begin position="294"/>
        <end position="317"/>
    </location>
</feature>
<evidence type="ECO:0000256" key="6">
    <source>
        <dbReference type="SAM" id="Phobius"/>
    </source>
</evidence>
<sequence length="504" mass="52415">MTQVDEGHDATEAQQAAPGAGAPAAGDLLAQRYELVTHISDDAAGRQVWRGVDVILRRPVAVVLRYPGGQRAAEMLQAAVAASRVVHPNLVGVYDAVDEADRAFVVREWVEGASLRETVAVDGTLDPGRATTIAHAVAAAVAAVHATGMVHGNIHPGTVLIAQDGRVVLADARVDRATDAETDVRCVAGVLYFGLTGHWPERELPPAPGAPDAVRDTAGAVVAPRQMRAGVPAHLDSLAVELLDPRRTPPASDLVAGELARLDTVGPDPVEESGALRFAADTGELLRIRAVRPAALKIGVGVLALILLATVGTIAGLRLFGNRPGPTAGDTQVAPSNAPSGGAVDPRPIPLSASQVRIVDGDRGDRGELRNAEKTVDGDPDSAWETHVYRSPLTTVKSGIGILVDLGEARRVSSVRVQFSDGGATASLLAGDADPGSSAAGDQEILRSYQALTTEPVEVGGAWAFGDFDPRATYRRLLVWFTALPSDGRGGYSLGVQEITIEGP</sequence>
<feature type="compositionally biased region" description="Basic and acidic residues" evidence="5">
    <location>
        <begin position="1"/>
        <end position="11"/>
    </location>
</feature>
<dbReference type="InterPro" id="IPR008979">
    <property type="entry name" value="Galactose-bd-like_sf"/>
</dbReference>
<feature type="region of interest" description="Disordered" evidence="5">
    <location>
        <begin position="360"/>
        <end position="379"/>
    </location>
</feature>
<feature type="compositionally biased region" description="Polar residues" evidence="5">
    <location>
        <begin position="329"/>
        <end position="339"/>
    </location>
</feature>
<reference evidence="9" key="1">
    <citation type="journal article" date="2019" name="Int. J. Syst. Evol. Microbiol.">
        <title>The Global Catalogue of Microorganisms (GCM) 10K type strain sequencing project: providing services to taxonomists for standard genome sequencing and annotation.</title>
        <authorList>
            <consortium name="The Broad Institute Genomics Platform"/>
            <consortium name="The Broad Institute Genome Sequencing Center for Infectious Disease"/>
            <person name="Wu L."/>
            <person name="Ma J."/>
        </authorList>
    </citation>
    <scope>NUCLEOTIDE SEQUENCE [LARGE SCALE GENOMIC DNA]</scope>
    <source>
        <strain evidence="9">JCM 3367</strain>
    </source>
</reference>
<evidence type="ECO:0000256" key="5">
    <source>
        <dbReference type="SAM" id="MobiDB-lite"/>
    </source>
</evidence>
<proteinExistence type="inferred from homology"/>
<dbReference type="SUPFAM" id="SSF49785">
    <property type="entry name" value="Galactose-binding domain-like"/>
    <property type="match status" value="1"/>
</dbReference>
<feature type="region of interest" description="Disordered" evidence="5">
    <location>
        <begin position="328"/>
        <end position="351"/>
    </location>
</feature>
<keyword evidence="4" id="KW-0675">Receptor</keyword>
<dbReference type="SUPFAM" id="SSF56112">
    <property type="entry name" value="Protein kinase-like (PK-like)"/>
    <property type="match status" value="1"/>
</dbReference>
<dbReference type="InterPro" id="IPR000719">
    <property type="entry name" value="Prot_kinase_dom"/>
</dbReference>
<keyword evidence="9" id="KW-1185">Reference proteome</keyword>
<feature type="region of interest" description="Disordered" evidence="5">
    <location>
        <begin position="1"/>
        <end position="22"/>
    </location>
</feature>
<dbReference type="InterPro" id="IPR011009">
    <property type="entry name" value="Kinase-like_dom_sf"/>
</dbReference>
<feature type="compositionally biased region" description="Low complexity" evidence="5">
    <location>
        <begin position="13"/>
        <end position="22"/>
    </location>
</feature>
<dbReference type="Pfam" id="PF00069">
    <property type="entry name" value="Pkinase"/>
    <property type="match status" value="1"/>
</dbReference>
<dbReference type="Proteomes" id="UP001499978">
    <property type="component" value="Unassembled WGS sequence"/>
</dbReference>
<organism evidence="8 9">
    <name type="scientific">Pilimelia columellifera subsp. columellifera</name>
    <dbReference type="NCBI Taxonomy" id="706583"/>
    <lineage>
        <taxon>Bacteria</taxon>
        <taxon>Bacillati</taxon>
        <taxon>Actinomycetota</taxon>
        <taxon>Actinomycetes</taxon>
        <taxon>Micromonosporales</taxon>
        <taxon>Micromonosporaceae</taxon>
        <taxon>Pilimelia</taxon>
    </lineage>
</organism>
<keyword evidence="6" id="KW-0472">Membrane</keyword>
<keyword evidence="2" id="KW-0547">Nucleotide-binding</keyword>
<dbReference type="Gene3D" id="1.10.510.10">
    <property type="entry name" value="Transferase(Phosphotransferase) domain 1"/>
    <property type="match status" value="1"/>
</dbReference>
<keyword evidence="6" id="KW-1133">Transmembrane helix</keyword>
<keyword evidence="3" id="KW-0067">ATP-binding</keyword>
<dbReference type="PANTHER" id="PTHR45832">
    <property type="entry name" value="SERINE/THREONINE-PROTEIN KINASE SAMKA-RELATED-RELATED"/>
    <property type="match status" value="1"/>
</dbReference>
<dbReference type="CDD" id="cd13973">
    <property type="entry name" value="PK_MviN-like"/>
    <property type="match status" value="1"/>
</dbReference>
<evidence type="ECO:0000256" key="4">
    <source>
        <dbReference type="ARBA" id="ARBA00023170"/>
    </source>
</evidence>
<comment type="similarity">
    <text evidence="1">Belongs to the protein kinase superfamily. STE Ser/Thr protein kinase family. STE20 subfamily.</text>
</comment>
<evidence type="ECO:0000256" key="2">
    <source>
        <dbReference type="ARBA" id="ARBA00022741"/>
    </source>
</evidence>
<dbReference type="EMBL" id="BAAARY010000001">
    <property type="protein sequence ID" value="GAA2511916.1"/>
    <property type="molecule type" value="Genomic_DNA"/>
</dbReference>
<keyword evidence="8" id="KW-0808">Transferase</keyword>
<accession>A0ABP6ABR4</accession>
<feature type="compositionally biased region" description="Basic and acidic residues" evidence="5">
    <location>
        <begin position="360"/>
        <end position="377"/>
    </location>
</feature>
<dbReference type="PROSITE" id="PS50011">
    <property type="entry name" value="PROTEIN_KINASE_DOM"/>
    <property type="match status" value="1"/>
</dbReference>
<dbReference type="SMART" id="SM00220">
    <property type="entry name" value="S_TKc"/>
    <property type="match status" value="1"/>
</dbReference>
<comment type="caution">
    <text evidence="8">The sequence shown here is derived from an EMBL/GenBank/DDBJ whole genome shotgun (WGS) entry which is preliminary data.</text>
</comment>
<dbReference type="Gene3D" id="3.30.200.20">
    <property type="entry name" value="Phosphorylase Kinase, domain 1"/>
    <property type="match status" value="1"/>
</dbReference>
<feature type="domain" description="Protein kinase" evidence="7">
    <location>
        <begin position="33"/>
        <end position="308"/>
    </location>
</feature>
<gene>
    <name evidence="8" type="ORF">GCM10010201_03790</name>
</gene>
<evidence type="ECO:0000313" key="9">
    <source>
        <dbReference type="Proteomes" id="UP001499978"/>
    </source>
</evidence>
<name>A0ABP6ABR4_9ACTN</name>
<evidence type="ECO:0000256" key="1">
    <source>
        <dbReference type="ARBA" id="ARBA00008874"/>
    </source>
</evidence>
<evidence type="ECO:0000259" key="7">
    <source>
        <dbReference type="PROSITE" id="PS50011"/>
    </source>
</evidence>
<evidence type="ECO:0000256" key="3">
    <source>
        <dbReference type="ARBA" id="ARBA00022840"/>
    </source>
</evidence>
<dbReference type="GO" id="GO:0016301">
    <property type="term" value="F:kinase activity"/>
    <property type="evidence" value="ECO:0007669"/>
    <property type="project" value="UniProtKB-KW"/>
</dbReference>
<keyword evidence="6" id="KW-0812">Transmembrane</keyword>
<dbReference type="PANTHER" id="PTHR45832:SF22">
    <property type="entry name" value="SERINE_THREONINE-PROTEIN KINASE SAMKA-RELATED"/>
    <property type="match status" value="1"/>
</dbReference>
<keyword evidence="8" id="KW-0418">Kinase</keyword>
<dbReference type="InterPro" id="IPR051931">
    <property type="entry name" value="PAK3-like"/>
</dbReference>
<evidence type="ECO:0000313" key="8">
    <source>
        <dbReference type="EMBL" id="GAA2511916.1"/>
    </source>
</evidence>